<sequence length="116" mass="12946">MTLAYKDKTTEILPMPPMGLTLLEAVAHLRRELADPRNPWLGPILEGSRGAEDWYVAHRRDAPDGSYSLQVFVWPAGSWTRVHDHSSWGLCAAPSATWPRNATSAWTTERFSSTPA</sequence>
<keyword evidence="2" id="KW-1185">Reference proteome</keyword>
<evidence type="ECO:0000313" key="2">
    <source>
        <dbReference type="Proteomes" id="UP000501452"/>
    </source>
</evidence>
<organism evidence="1 2">
    <name type="scientific">Rubrobacter tropicus</name>
    <dbReference type="NCBI Taxonomy" id="2653851"/>
    <lineage>
        <taxon>Bacteria</taxon>
        <taxon>Bacillati</taxon>
        <taxon>Actinomycetota</taxon>
        <taxon>Rubrobacteria</taxon>
        <taxon>Rubrobacterales</taxon>
        <taxon>Rubrobacteraceae</taxon>
        <taxon>Rubrobacter</taxon>
    </lineage>
</organism>
<proteinExistence type="predicted"/>
<accession>A0A6G8Q6M5</accession>
<reference evidence="1 2" key="1">
    <citation type="submission" date="2019-10" db="EMBL/GenBank/DDBJ databases">
        <title>Rubrobacter sp nov SCSIO 52090 isolated from a deep-sea sediment in the South China Sea.</title>
        <authorList>
            <person name="Chen R.W."/>
        </authorList>
    </citation>
    <scope>NUCLEOTIDE SEQUENCE [LARGE SCALE GENOMIC DNA]</scope>
    <source>
        <strain evidence="1 2">SCSIO 52909</strain>
    </source>
</reference>
<gene>
    <name evidence="1" type="ORF">GBA63_05050</name>
</gene>
<name>A0A6G8Q6M5_9ACTN</name>
<dbReference type="RefSeq" id="WP_166174059.1">
    <property type="nucleotide sequence ID" value="NZ_CP045119.1"/>
</dbReference>
<evidence type="ECO:0008006" key="3">
    <source>
        <dbReference type="Google" id="ProtNLM"/>
    </source>
</evidence>
<dbReference type="SUPFAM" id="SSF51182">
    <property type="entry name" value="RmlC-like cupins"/>
    <property type="match status" value="1"/>
</dbReference>
<dbReference type="Proteomes" id="UP000501452">
    <property type="component" value="Chromosome"/>
</dbReference>
<dbReference type="Gene3D" id="2.60.120.10">
    <property type="entry name" value="Jelly Rolls"/>
    <property type="match status" value="1"/>
</dbReference>
<dbReference type="InterPro" id="IPR011051">
    <property type="entry name" value="RmlC_Cupin_sf"/>
</dbReference>
<dbReference type="KEGG" id="rub:GBA63_05050"/>
<protein>
    <recommendedName>
        <fullName evidence="3">Cysteine dioxygenase type I</fullName>
    </recommendedName>
</protein>
<dbReference type="EMBL" id="CP045119">
    <property type="protein sequence ID" value="QIN82078.1"/>
    <property type="molecule type" value="Genomic_DNA"/>
</dbReference>
<dbReference type="AlphaFoldDB" id="A0A6G8Q6M5"/>
<dbReference type="InterPro" id="IPR014710">
    <property type="entry name" value="RmlC-like_jellyroll"/>
</dbReference>
<evidence type="ECO:0000313" key="1">
    <source>
        <dbReference type="EMBL" id="QIN82078.1"/>
    </source>
</evidence>